<dbReference type="GO" id="GO:0005506">
    <property type="term" value="F:iron ion binding"/>
    <property type="evidence" value="ECO:0007669"/>
    <property type="project" value="InterPro"/>
</dbReference>
<dbReference type="OMA" id="TRCEYLP"/>
<proteinExistence type="predicted"/>
<organism evidence="1 2">
    <name type="scientific">Kalanchoe fedtschenkoi</name>
    <name type="common">Lavender scallops</name>
    <name type="synonym">South American air plant</name>
    <dbReference type="NCBI Taxonomy" id="63787"/>
    <lineage>
        <taxon>Eukaryota</taxon>
        <taxon>Viridiplantae</taxon>
        <taxon>Streptophyta</taxon>
        <taxon>Embryophyta</taxon>
        <taxon>Tracheophyta</taxon>
        <taxon>Spermatophyta</taxon>
        <taxon>Magnoliopsida</taxon>
        <taxon>eudicotyledons</taxon>
        <taxon>Gunneridae</taxon>
        <taxon>Pentapetalae</taxon>
        <taxon>Saxifragales</taxon>
        <taxon>Crassulaceae</taxon>
        <taxon>Kalanchoe</taxon>
    </lineage>
</organism>
<protein>
    <recommendedName>
        <fullName evidence="3">Cytochrome P450</fullName>
    </recommendedName>
</protein>
<evidence type="ECO:0000313" key="1">
    <source>
        <dbReference type="EnsemblPlants" id="Kaladp0059s0256.1.v1.1.CDS.1"/>
    </source>
</evidence>
<name>A0A7N0ZZM7_KALFE</name>
<dbReference type="PANTHER" id="PTHR47952:SF3">
    <property type="entry name" value="CYTOCHROME P450 71B3-LIKE"/>
    <property type="match status" value="1"/>
</dbReference>
<evidence type="ECO:0000313" key="2">
    <source>
        <dbReference type="Proteomes" id="UP000594263"/>
    </source>
</evidence>
<dbReference type="AlphaFoldDB" id="A0A7N0ZZM7"/>
<keyword evidence="2" id="KW-1185">Reference proteome</keyword>
<dbReference type="Gramene" id="Kaladp0059s0256.1.v1.1">
    <property type="protein sequence ID" value="Kaladp0059s0256.1.v1.1.CDS.1"/>
    <property type="gene ID" value="Kaladp0059s0256.v1.1"/>
</dbReference>
<dbReference type="GO" id="GO:0004497">
    <property type="term" value="F:monooxygenase activity"/>
    <property type="evidence" value="ECO:0007669"/>
    <property type="project" value="InterPro"/>
</dbReference>
<evidence type="ECO:0008006" key="3">
    <source>
        <dbReference type="Google" id="ProtNLM"/>
    </source>
</evidence>
<dbReference type="GO" id="GO:0016705">
    <property type="term" value="F:oxidoreductase activity, acting on paired donors, with incorporation or reduction of molecular oxygen"/>
    <property type="evidence" value="ECO:0007669"/>
    <property type="project" value="InterPro"/>
</dbReference>
<dbReference type="PANTHER" id="PTHR47952">
    <property type="entry name" value="TRYPTAMINE 5-HYDROXYLASE"/>
    <property type="match status" value="1"/>
</dbReference>
<dbReference type="EnsemblPlants" id="Kaladp0059s0256.1.v1.1">
    <property type="protein sequence ID" value="Kaladp0059s0256.1.v1.1.CDS.1"/>
    <property type="gene ID" value="Kaladp0059s0256.v1.1"/>
</dbReference>
<reference evidence="1" key="1">
    <citation type="submission" date="2021-01" db="UniProtKB">
        <authorList>
            <consortium name="EnsemblPlants"/>
        </authorList>
    </citation>
    <scope>IDENTIFICATION</scope>
</reference>
<sequence length="58" mass="6474">MAMGSATLTYVVANLLYHFDWELPEGVRREDVCMEEEGGVTVHKKTPLILVPATARLN</sequence>
<accession>A0A7N0ZZM7</accession>
<dbReference type="InterPro" id="IPR036396">
    <property type="entry name" value="Cyt_P450_sf"/>
</dbReference>
<dbReference type="GO" id="GO:0020037">
    <property type="term" value="F:heme binding"/>
    <property type="evidence" value="ECO:0007669"/>
    <property type="project" value="InterPro"/>
</dbReference>
<dbReference type="SUPFAM" id="SSF48264">
    <property type="entry name" value="Cytochrome P450"/>
    <property type="match status" value="1"/>
</dbReference>
<dbReference type="Proteomes" id="UP000594263">
    <property type="component" value="Unplaced"/>
</dbReference>